<proteinExistence type="predicted"/>
<evidence type="ECO:0000313" key="3">
    <source>
        <dbReference type="EMBL" id="KZD09012.1"/>
    </source>
</evidence>
<dbReference type="Gene3D" id="3.40.50.12370">
    <property type="match status" value="1"/>
</dbReference>
<feature type="region of interest" description="Disordered" evidence="1">
    <location>
        <begin position="113"/>
        <end position="137"/>
    </location>
</feature>
<keyword evidence="2" id="KW-0472">Membrane</keyword>
<feature type="transmembrane region" description="Helical" evidence="2">
    <location>
        <begin position="66"/>
        <end position="88"/>
    </location>
</feature>
<dbReference type="PANTHER" id="PTHR34703">
    <property type="entry name" value="ANTIPORTER SUBUNIT MNHG2-RELATED"/>
    <property type="match status" value="1"/>
</dbReference>
<dbReference type="PANTHER" id="PTHR34703:SF1">
    <property type="entry name" value="ANTIPORTER SUBUNIT MNHG2-RELATED"/>
    <property type="match status" value="1"/>
</dbReference>
<dbReference type="InterPro" id="IPR005133">
    <property type="entry name" value="PhaG_MnhG_YufB"/>
</dbReference>
<feature type="transmembrane region" description="Helical" evidence="2">
    <location>
        <begin position="6"/>
        <end position="28"/>
    </location>
</feature>
<dbReference type="RefSeq" id="WP_067555185.1">
    <property type="nucleotide sequence ID" value="NZ_LPXN01000101.1"/>
</dbReference>
<feature type="transmembrane region" description="Helical" evidence="2">
    <location>
        <begin position="40"/>
        <end position="60"/>
    </location>
</feature>
<dbReference type="Proteomes" id="UP000076400">
    <property type="component" value="Unassembled WGS sequence"/>
</dbReference>
<evidence type="ECO:0000256" key="2">
    <source>
        <dbReference type="SAM" id="Phobius"/>
    </source>
</evidence>
<evidence type="ECO:0000256" key="1">
    <source>
        <dbReference type="SAM" id="MobiDB-lite"/>
    </source>
</evidence>
<protein>
    <submittedName>
        <fullName evidence="3">Uncharacterized protein</fullName>
    </submittedName>
</protein>
<reference evidence="3 4" key="1">
    <citation type="submission" date="2015-12" db="EMBL/GenBank/DDBJ databases">
        <title>Genome sequence of Oceanibaculum pacificum MCCC 1A02656.</title>
        <authorList>
            <person name="Lu L."/>
            <person name="Lai Q."/>
            <person name="Shao Z."/>
            <person name="Qian P."/>
        </authorList>
    </citation>
    <scope>NUCLEOTIDE SEQUENCE [LARGE SCALE GENOMIC DNA]</scope>
    <source>
        <strain evidence="3 4">MCCC 1A02656</strain>
    </source>
</reference>
<accession>A0A154W657</accession>
<dbReference type="GO" id="GO:0015385">
    <property type="term" value="F:sodium:proton antiporter activity"/>
    <property type="evidence" value="ECO:0007669"/>
    <property type="project" value="TreeGrafter"/>
</dbReference>
<sequence length="430" mass="45309">MMSLWVEFLAAALILSGGVVMSIAALGVARLPDVFMRMHAATKAGVVGSGLLMLGAGVALQSTIGLLIALAGVALLVATTPIASHALGRAAYVAGMPMSEALVSDALAGVHDRRQFDLTPPPPRPKRAEPPRKKEESAMASALIQRQMLPHAITNQTALRHMVCWLAGGPSHREAVQLALDLAQASGAQLTGLSALDPKESAYQGPLPIGGAYWAKWLAESRRTKMRETAAAALAEFQSMAAGSSVQIGTRHEEGELESTIIATAGADMLVVPAGVDRFGMKVGYADEIALTLSEARLSPVLRVRRRPETVHRIALIIAGTPNCGRLAHGLLHTGLWPDSAVVVIPVGAYRPAIQALAEEQVKQLAAHGRKASLGDPIDLDIESGPLRSRLASFDAAVMGALTHRVGWFGAVRQDVHEMVCDTVPMTLLP</sequence>
<keyword evidence="2" id="KW-0812">Transmembrane</keyword>
<dbReference type="CDD" id="cd00293">
    <property type="entry name" value="USP-like"/>
    <property type="match status" value="1"/>
</dbReference>
<gene>
    <name evidence="3" type="ORF">AUP43_07880</name>
</gene>
<dbReference type="STRING" id="580166.AUP43_07880"/>
<dbReference type="EMBL" id="LPXN01000101">
    <property type="protein sequence ID" value="KZD09012.1"/>
    <property type="molecule type" value="Genomic_DNA"/>
</dbReference>
<dbReference type="OrthoDB" id="4427992at2"/>
<dbReference type="AlphaFoldDB" id="A0A154W657"/>
<dbReference type="SUPFAM" id="SSF52402">
    <property type="entry name" value="Adenine nucleotide alpha hydrolases-like"/>
    <property type="match status" value="1"/>
</dbReference>
<organism evidence="3 4">
    <name type="scientific">Oceanibaculum pacificum</name>
    <dbReference type="NCBI Taxonomy" id="580166"/>
    <lineage>
        <taxon>Bacteria</taxon>
        <taxon>Pseudomonadati</taxon>
        <taxon>Pseudomonadota</taxon>
        <taxon>Alphaproteobacteria</taxon>
        <taxon>Rhodospirillales</taxon>
        <taxon>Oceanibaculaceae</taxon>
        <taxon>Oceanibaculum</taxon>
    </lineage>
</organism>
<keyword evidence="2" id="KW-1133">Transmembrane helix</keyword>
<comment type="caution">
    <text evidence="3">The sequence shown here is derived from an EMBL/GenBank/DDBJ whole genome shotgun (WGS) entry which is preliminary data.</text>
</comment>
<name>A0A154W657_9PROT</name>
<evidence type="ECO:0000313" key="4">
    <source>
        <dbReference type="Proteomes" id="UP000076400"/>
    </source>
</evidence>
<dbReference type="Pfam" id="PF03334">
    <property type="entry name" value="PhaG_MnhG_YufB"/>
    <property type="match status" value="1"/>
</dbReference>
<keyword evidence="4" id="KW-1185">Reference proteome</keyword>
<feature type="compositionally biased region" description="Basic and acidic residues" evidence="1">
    <location>
        <begin position="126"/>
        <end position="137"/>
    </location>
</feature>